<proteinExistence type="predicted"/>
<gene>
    <name evidence="1" type="ORF">SAMN02982985_04749</name>
</gene>
<protein>
    <submittedName>
        <fullName evidence="1">Uncharacterized protein</fullName>
    </submittedName>
</protein>
<dbReference type="OrthoDB" id="8758443at2"/>
<dbReference type="AlphaFoldDB" id="A0A1I4SG36"/>
<name>A0A1I4SG36_9BURK</name>
<keyword evidence="2" id="KW-1185">Reference proteome</keyword>
<dbReference type="EMBL" id="FOTW01000026">
    <property type="protein sequence ID" value="SFM63281.1"/>
    <property type="molecule type" value="Genomic_DNA"/>
</dbReference>
<evidence type="ECO:0000313" key="2">
    <source>
        <dbReference type="Proteomes" id="UP000199470"/>
    </source>
</evidence>
<dbReference type="Proteomes" id="UP000199470">
    <property type="component" value="Unassembled WGS sequence"/>
</dbReference>
<dbReference type="RefSeq" id="WP_093390186.1">
    <property type="nucleotide sequence ID" value="NZ_FOTW01000026.1"/>
</dbReference>
<reference evidence="1 2" key="1">
    <citation type="submission" date="2016-10" db="EMBL/GenBank/DDBJ databases">
        <authorList>
            <person name="de Groot N.N."/>
        </authorList>
    </citation>
    <scope>NUCLEOTIDE SEQUENCE [LARGE SCALE GENOMIC DNA]</scope>
    <source>
        <strain evidence="1 2">ATCC 43154</strain>
    </source>
</reference>
<organism evidence="1 2">
    <name type="scientific">Rugamonas rubra</name>
    <dbReference type="NCBI Taxonomy" id="758825"/>
    <lineage>
        <taxon>Bacteria</taxon>
        <taxon>Pseudomonadati</taxon>
        <taxon>Pseudomonadota</taxon>
        <taxon>Betaproteobacteria</taxon>
        <taxon>Burkholderiales</taxon>
        <taxon>Oxalobacteraceae</taxon>
        <taxon>Telluria group</taxon>
        <taxon>Rugamonas</taxon>
    </lineage>
</organism>
<accession>A0A1I4SG36</accession>
<sequence>MPLYKVWYKNVDEPLQFSSIGRCSEEEIVLMVLQHEGTAEQLVADRARGDQADRQRPSLAELIKNGGLGSVRYTEDESEMNAIS</sequence>
<evidence type="ECO:0000313" key="1">
    <source>
        <dbReference type="EMBL" id="SFM63281.1"/>
    </source>
</evidence>